<organism evidence="1 2">
    <name type="scientific">Chitinophaga varians</name>
    <dbReference type="NCBI Taxonomy" id="2202339"/>
    <lineage>
        <taxon>Bacteria</taxon>
        <taxon>Pseudomonadati</taxon>
        <taxon>Bacteroidota</taxon>
        <taxon>Chitinophagia</taxon>
        <taxon>Chitinophagales</taxon>
        <taxon>Chitinophagaceae</taxon>
        <taxon>Chitinophaga</taxon>
    </lineage>
</organism>
<evidence type="ECO:0008006" key="3">
    <source>
        <dbReference type="Google" id="ProtNLM"/>
    </source>
</evidence>
<dbReference type="SUPFAM" id="SSF49464">
    <property type="entry name" value="Carboxypeptidase regulatory domain-like"/>
    <property type="match status" value="1"/>
</dbReference>
<sequence>MRKVPLTVSIPQPCRQPWEDMTAEAHGRFCGNCQKSVIDFSDLSDSEILALLSDTSKKHCGRFKKSQLDRLVLPEQQAVSLLPAAVLGVMLAAGIPAVASATDNRPQYVSRDTTTSRILTGKVTDINGSIVPAVTVSIKGTNRGVLTDANGHYQLTVVPSQQVVLVFSYIGYERLEVPVTAQPIVDVVLKPDETRLLGDVVVAGGVRVVKATPWQRLKHGWQRLWHR</sequence>
<dbReference type="RefSeq" id="WP_168871197.1">
    <property type="nucleotide sequence ID" value="NZ_JABAIA010000001.1"/>
</dbReference>
<dbReference type="Pfam" id="PF13715">
    <property type="entry name" value="CarbopepD_reg_2"/>
    <property type="match status" value="1"/>
</dbReference>
<protein>
    <recommendedName>
        <fullName evidence="3">Carboxypeptidase-like regulatory domain-containing protein</fullName>
    </recommendedName>
</protein>
<dbReference type="Proteomes" id="UP000570474">
    <property type="component" value="Unassembled WGS sequence"/>
</dbReference>
<evidence type="ECO:0000313" key="2">
    <source>
        <dbReference type="Proteomes" id="UP000570474"/>
    </source>
</evidence>
<keyword evidence="2" id="KW-1185">Reference proteome</keyword>
<dbReference type="EMBL" id="JABAIA010000001">
    <property type="protein sequence ID" value="NLR65300.1"/>
    <property type="molecule type" value="Genomic_DNA"/>
</dbReference>
<dbReference type="Gene3D" id="2.60.40.1120">
    <property type="entry name" value="Carboxypeptidase-like, regulatory domain"/>
    <property type="match status" value="1"/>
</dbReference>
<proteinExistence type="predicted"/>
<reference evidence="1 2" key="1">
    <citation type="submission" date="2020-04" db="EMBL/GenBank/DDBJ databases">
        <authorList>
            <person name="Yin C."/>
        </authorList>
    </citation>
    <scope>NUCLEOTIDE SEQUENCE [LARGE SCALE GENOMIC DNA]</scope>
    <source>
        <strain evidence="1 2">Ae27</strain>
    </source>
</reference>
<accession>A0A847RH89</accession>
<dbReference type="AlphaFoldDB" id="A0A847RH89"/>
<name>A0A847RH89_9BACT</name>
<dbReference type="InterPro" id="IPR008969">
    <property type="entry name" value="CarboxyPept-like_regulatory"/>
</dbReference>
<gene>
    <name evidence="1" type="ORF">HGH92_13355</name>
</gene>
<evidence type="ECO:0000313" key="1">
    <source>
        <dbReference type="EMBL" id="NLR65300.1"/>
    </source>
</evidence>
<comment type="caution">
    <text evidence="1">The sequence shown here is derived from an EMBL/GenBank/DDBJ whole genome shotgun (WGS) entry which is preliminary data.</text>
</comment>